<reference evidence="1 2" key="1">
    <citation type="journal article" date="2016" name="Sci. Rep.">
        <title>Complete genome sequence and transcriptomic analysis of a novel marine strain Bacillus weihaiensis reveals the mechanism of brown algae degradation.</title>
        <authorList>
            <person name="Zhu Y."/>
            <person name="Chen P."/>
            <person name="Bao Y."/>
            <person name="Men Y."/>
            <person name="Zeng Y."/>
            <person name="Yang J."/>
            <person name="Sun J."/>
            <person name="Sun Y."/>
        </authorList>
    </citation>
    <scope>NUCLEOTIDE SEQUENCE [LARGE SCALE GENOMIC DNA]</scope>
    <source>
        <strain evidence="1 2">Alg07</strain>
    </source>
</reference>
<gene>
    <name evidence="1" type="ORF">A9C19_16820</name>
</gene>
<name>A0A1L3MVA1_9BACI</name>
<proteinExistence type="predicted"/>
<dbReference type="AlphaFoldDB" id="A0A1L3MVA1"/>
<dbReference type="KEGG" id="bwh:A9C19_16820"/>
<organism evidence="1 2">
    <name type="scientific">Bacillus weihaiensis</name>
    <dbReference type="NCBI Taxonomy" id="1547283"/>
    <lineage>
        <taxon>Bacteria</taxon>
        <taxon>Bacillati</taxon>
        <taxon>Bacillota</taxon>
        <taxon>Bacilli</taxon>
        <taxon>Bacillales</taxon>
        <taxon>Bacillaceae</taxon>
        <taxon>Bacillus</taxon>
    </lineage>
</organism>
<evidence type="ECO:0000313" key="2">
    <source>
        <dbReference type="Proteomes" id="UP000181936"/>
    </source>
</evidence>
<keyword evidence="2" id="KW-1185">Reference proteome</keyword>
<sequence length="72" mass="8232">MHDYHEYHVFLAYGIPPIRGQTPRDMVLSPPSKFFYETLIQKNFGVGIEPTRTSKAGGAPFAFPLLIKLYEM</sequence>
<dbReference type="EMBL" id="CP016020">
    <property type="protein sequence ID" value="APH06256.1"/>
    <property type="molecule type" value="Genomic_DNA"/>
</dbReference>
<protein>
    <submittedName>
        <fullName evidence="1">Uncharacterized protein</fullName>
    </submittedName>
</protein>
<accession>A0A1L3MVA1</accession>
<evidence type="ECO:0000313" key="1">
    <source>
        <dbReference type="EMBL" id="APH06256.1"/>
    </source>
</evidence>
<dbReference type="Proteomes" id="UP000181936">
    <property type="component" value="Chromosome"/>
</dbReference>